<dbReference type="InterPro" id="IPR035952">
    <property type="entry name" value="Rhomboid-like_sf"/>
</dbReference>
<evidence type="ECO:0000256" key="6">
    <source>
        <dbReference type="ARBA" id="ARBA00023136"/>
    </source>
</evidence>
<name>A0A286UM59_9AGAM</name>
<dbReference type="InterPro" id="IPR022764">
    <property type="entry name" value="Peptidase_S54_rhomboid_dom"/>
</dbReference>
<feature type="domain" description="Peptidase S54 rhomboid" evidence="8">
    <location>
        <begin position="186"/>
        <end position="330"/>
    </location>
</feature>
<dbReference type="Gene3D" id="1.20.1540.10">
    <property type="entry name" value="Rhomboid-like"/>
    <property type="match status" value="1"/>
</dbReference>
<feature type="transmembrane region" description="Helical" evidence="7">
    <location>
        <begin position="279"/>
        <end position="299"/>
    </location>
</feature>
<dbReference type="PANTHER" id="PTHR43731">
    <property type="entry name" value="RHOMBOID PROTEASE"/>
    <property type="match status" value="1"/>
</dbReference>
<feature type="transmembrane region" description="Helical" evidence="7">
    <location>
        <begin position="226"/>
        <end position="245"/>
    </location>
</feature>
<comment type="subcellular location">
    <subcellularLocation>
        <location evidence="1">Membrane</location>
        <topology evidence="1">Multi-pass membrane protein</topology>
    </subcellularLocation>
</comment>
<keyword evidence="3 7" id="KW-0812">Transmembrane</keyword>
<dbReference type="EMBL" id="NBII01000003">
    <property type="protein sequence ID" value="PAV20701.1"/>
    <property type="molecule type" value="Genomic_DNA"/>
</dbReference>
<organism evidence="9 10">
    <name type="scientific">Pyrrhoderma noxium</name>
    <dbReference type="NCBI Taxonomy" id="2282107"/>
    <lineage>
        <taxon>Eukaryota</taxon>
        <taxon>Fungi</taxon>
        <taxon>Dikarya</taxon>
        <taxon>Basidiomycota</taxon>
        <taxon>Agaricomycotina</taxon>
        <taxon>Agaricomycetes</taxon>
        <taxon>Hymenochaetales</taxon>
        <taxon>Hymenochaetaceae</taxon>
        <taxon>Pyrrhoderma</taxon>
    </lineage>
</organism>
<dbReference type="GO" id="GO:0016020">
    <property type="term" value="C:membrane"/>
    <property type="evidence" value="ECO:0007669"/>
    <property type="project" value="UniProtKB-SubCell"/>
</dbReference>
<comment type="similarity">
    <text evidence="2">Belongs to the peptidase S54 family.</text>
</comment>
<evidence type="ECO:0000256" key="2">
    <source>
        <dbReference type="ARBA" id="ARBA00009045"/>
    </source>
</evidence>
<dbReference type="AlphaFoldDB" id="A0A286UM59"/>
<dbReference type="SUPFAM" id="SSF144091">
    <property type="entry name" value="Rhomboid-like"/>
    <property type="match status" value="1"/>
</dbReference>
<evidence type="ECO:0000259" key="8">
    <source>
        <dbReference type="Pfam" id="PF01694"/>
    </source>
</evidence>
<evidence type="ECO:0000256" key="4">
    <source>
        <dbReference type="ARBA" id="ARBA00022801"/>
    </source>
</evidence>
<keyword evidence="10" id="KW-1185">Reference proteome</keyword>
<proteinExistence type="inferred from homology"/>
<dbReference type="GO" id="GO:0006465">
    <property type="term" value="P:signal peptide processing"/>
    <property type="evidence" value="ECO:0007669"/>
    <property type="project" value="TreeGrafter"/>
</dbReference>
<evidence type="ECO:0000256" key="7">
    <source>
        <dbReference type="SAM" id="Phobius"/>
    </source>
</evidence>
<evidence type="ECO:0000256" key="1">
    <source>
        <dbReference type="ARBA" id="ARBA00004141"/>
    </source>
</evidence>
<evidence type="ECO:0000256" key="3">
    <source>
        <dbReference type="ARBA" id="ARBA00022692"/>
    </source>
</evidence>
<evidence type="ECO:0000256" key="5">
    <source>
        <dbReference type="ARBA" id="ARBA00022989"/>
    </source>
</evidence>
<dbReference type="InterPro" id="IPR050925">
    <property type="entry name" value="Rhomboid_protease_S54"/>
</dbReference>
<accession>A0A286UM59</accession>
<dbReference type="GO" id="GO:0004252">
    <property type="term" value="F:serine-type endopeptidase activity"/>
    <property type="evidence" value="ECO:0007669"/>
    <property type="project" value="InterPro"/>
</dbReference>
<dbReference type="Pfam" id="PF01694">
    <property type="entry name" value="Rhomboid"/>
    <property type="match status" value="1"/>
</dbReference>
<feature type="transmembrane region" description="Helical" evidence="7">
    <location>
        <begin position="138"/>
        <end position="158"/>
    </location>
</feature>
<protein>
    <submittedName>
        <fullName evidence="9">Rhomboid-domain-containing</fullName>
    </submittedName>
</protein>
<dbReference type="Proteomes" id="UP000217199">
    <property type="component" value="Unassembled WGS sequence"/>
</dbReference>
<reference evidence="9 10" key="1">
    <citation type="journal article" date="2017" name="Mol. Ecol.">
        <title>Comparative and population genomic landscape of Phellinus noxius: A hypervariable fungus causing root rot in trees.</title>
        <authorList>
            <person name="Chung C.L."/>
            <person name="Lee T.J."/>
            <person name="Akiba M."/>
            <person name="Lee H.H."/>
            <person name="Kuo T.H."/>
            <person name="Liu D."/>
            <person name="Ke H.M."/>
            <person name="Yokoi T."/>
            <person name="Roa M.B."/>
            <person name="Lu M.J."/>
            <person name="Chang Y.Y."/>
            <person name="Ann P.J."/>
            <person name="Tsai J.N."/>
            <person name="Chen C.Y."/>
            <person name="Tzean S.S."/>
            <person name="Ota Y."/>
            <person name="Hattori T."/>
            <person name="Sahashi N."/>
            <person name="Liou R.F."/>
            <person name="Kikuchi T."/>
            <person name="Tsai I.J."/>
        </authorList>
    </citation>
    <scope>NUCLEOTIDE SEQUENCE [LARGE SCALE GENOMIC DNA]</scope>
    <source>
        <strain evidence="9 10">FFPRI411160</strain>
    </source>
</reference>
<feature type="transmembrane region" description="Helical" evidence="7">
    <location>
        <begin position="311"/>
        <end position="330"/>
    </location>
</feature>
<keyword evidence="6 7" id="KW-0472">Membrane</keyword>
<evidence type="ECO:0000313" key="10">
    <source>
        <dbReference type="Proteomes" id="UP000217199"/>
    </source>
</evidence>
<keyword evidence="4" id="KW-0378">Hydrolase</keyword>
<dbReference type="OrthoDB" id="418595at2759"/>
<gene>
    <name evidence="9" type="ORF">PNOK_0332800</name>
</gene>
<dbReference type="InParanoid" id="A0A286UM59"/>
<sequence>MAYPSTASAFRSWVLNSSRFYTHNQPGKRLFTTSLFLRNGNETLSSHSYFFTTARSSQFTSQTPLRANLQFISEQLLKFRQSGSAWSRVGWYRDSKGEALKRAVRNTSGRGPQWNNRGPTSNLFDRFRIWFDQFPEGYLIWTILGINGTIFLGWQYAIDRYRHGDASLLMSMMDNVTLSWKNIREGRFWTIITSAFSHNTSAHILMNCLSFYFVSPPILQLLGNTSFMGLYLFGGLACSFVSLFFHKGMSQRGGAADGASGAIMAVMSFFACVSPQTKFLLFFVVPVPAWALVSGFFLWDGYTTLTDANTKINGAGHVGGMLAGGIYYLLKRRFIF</sequence>
<keyword evidence="5 7" id="KW-1133">Transmembrane helix</keyword>
<comment type="caution">
    <text evidence="9">The sequence shown here is derived from an EMBL/GenBank/DDBJ whole genome shotgun (WGS) entry which is preliminary data.</text>
</comment>
<dbReference type="STRING" id="2282107.A0A286UM59"/>
<dbReference type="PANTHER" id="PTHR43731:SF14">
    <property type="entry name" value="PRESENILIN-ASSOCIATED RHOMBOID-LIKE PROTEIN, MITOCHONDRIAL"/>
    <property type="match status" value="1"/>
</dbReference>
<evidence type="ECO:0000313" key="9">
    <source>
        <dbReference type="EMBL" id="PAV20701.1"/>
    </source>
</evidence>